<dbReference type="SMART" id="SM00981">
    <property type="entry name" value="THUMP"/>
    <property type="match status" value="1"/>
</dbReference>
<dbReference type="SUPFAM" id="SSF52402">
    <property type="entry name" value="Adenine nucleotide alpha hydrolases-like"/>
    <property type="match status" value="1"/>
</dbReference>
<evidence type="ECO:0000259" key="2">
    <source>
        <dbReference type="PROSITE" id="PS51165"/>
    </source>
</evidence>
<dbReference type="PANTHER" id="PTHR43209:SF1">
    <property type="entry name" value="TRNA SULFURTRANSFERASE"/>
    <property type="match status" value="1"/>
</dbReference>
<reference evidence="5" key="2">
    <citation type="submission" date="2016-01" db="EMBL/GenBank/DDBJ databases">
        <authorList>
            <person name="Vorgias C.E."/>
        </authorList>
    </citation>
    <scope>NUCLEOTIDE SEQUENCE [LARGE SCALE GENOMIC DNA]</scope>
</reference>
<name>A0A160VWN4_9EURY</name>
<gene>
    <name evidence="3" type="ORF">A3L04_07355</name>
    <name evidence="4" type="ORF">CHITON_1602</name>
</gene>
<dbReference type="Pfam" id="PF02926">
    <property type="entry name" value="THUMP"/>
    <property type="match status" value="1"/>
</dbReference>
<dbReference type="GO" id="GO:0052837">
    <property type="term" value="P:thiazole biosynthetic process"/>
    <property type="evidence" value="ECO:0007669"/>
    <property type="project" value="TreeGrafter"/>
</dbReference>
<dbReference type="CDD" id="cd11716">
    <property type="entry name" value="THUMP_ThiI"/>
    <property type="match status" value="1"/>
</dbReference>
<protein>
    <submittedName>
        <fullName evidence="4">Thiamine biosynthesis protein thiI-like</fullName>
    </submittedName>
    <submittedName>
        <fullName evidence="3">tRNA 4-thiouridine(8) synthase ThiI</fullName>
    </submittedName>
</protein>
<evidence type="ECO:0000313" key="4">
    <source>
        <dbReference type="EMBL" id="CUX78381.1"/>
    </source>
</evidence>
<accession>A0A160VWN4</accession>
<dbReference type="PANTHER" id="PTHR43209">
    <property type="entry name" value="TRNA SULFURTRANSFERASE"/>
    <property type="match status" value="1"/>
</dbReference>
<dbReference type="InterPro" id="IPR014729">
    <property type="entry name" value="Rossmann-like_a/b/a_fold"/>
</dbReference>
<dbReference type="Proteomes" id="UP000093069">
    <property type="component" value="Chromosome I"/>
</dbReference>
<dbReference type="GO" id="GO:0002937">
    <property type="term" value="P:tRNA 4-thiouridine biosynthesis"/>
    <property type="evidence" value="ECO:0007669"/>
    <property type="project" value="TreeGrafter"/>
</dbReference>
<evidence type="ECO:0000256" key="1">
    <source>
        <dbReference type="PROSITE-ProRule" id="PRU00529"/>
    </source>
</evidence>
<dbReference type="GeneID" id="33322383"/>
<keyword evidence="1" id="KW-0694">RNA-binding</keyword>
<evidence type="ECO:0000313" key="5">
    <source>
        <dbReference type="Proteomes" id="UP000093069"/>
    </source>
</evidence>
<keyword evidence="6" id="KW-1185">Reference proteome</keyword>
<dbReference type="RefSeq" id="WP_068578372.1">
    <property type="nucleotide sequence ID" value="NZ_CP015193.1"/>
</dbReference>
<sequence>MNTVIVRYGEIGTKSRQTRRWFERILINNIREALVSEDIEYKEVFSKHGRVIVRTNRAVEASSVLVRVFGIVSLSPAMEVEASLEKINKTALKLFRKKAKELSIKNPKFRVTARRITKEFPLNSLELQAKVGEYILENEECEVDLHNYDIEVGIEIMEGRAYIFTEKIRGWGGLPIGTQGKMVGILEDKKSALAIFLMMKRGVEVIPVYAGNENVKELWLRIKKFAYGSKGDLIRVESLGKVNKIIKDFGAKGVIKGLQLHEGTEEEIKKDKKMFTVPVYYPLIALPQDYIEDVAKRIPL</sequence>
<dbReference type="AlphaFoldDB" id="A0A160VWN4"/>
<dbReference type="KEGG" id="tch:CHITON_1602"/>
<dbReference type="EMBL" id="LN999010">
    <property type="protein sequence ID" value="CUX78381.1"/>
    <property type="molecule type" value="Genomic_DNA"/>
</dbReference>
<evidence type="ECO:0000313" key="3">
    <source>
        <dbReference type="EMBL" id="ASJ16901.1"/>
    </source>
</evidence>
<feature type="domain" description="THUMP" evidence="2">
    <location>
        <begin position="59"/>
        <end position="167"/>
    </location>
</feature>
<dbReference type="GO" id="GO:0003723">
    <property type="term" value="F:RNA binding"/>
    <property type="evidence" value="ECO:0007669"/>
    <property type="project" value="UniProtKB-UniRule"/>
</dbReference>
<reference evidence="3 6" key="3">
    <citation type="submission" date="2016-04" db="EMBL/GenBank/DDBJ databases">
        <title>Complete genome sequence of Thermococcus chitonophagus type strain GC74.</title>
        <authorList>
            <person name="Oger P.M."/>
        </authorList>
    </citation>
    <scope>NUCLEOTIDE SEQUENCE [LARGE SCALE GENOMIC DNA]</scope>
    <source>
        <strain evidence="3 6">GC74</strain>
    </source>
</reference>
<dbReference type="InterPro" id="IPR004114">
    <property type="entry name" value="THUMP_dom"/>
</dbReference>
<dbReference type="OrthoDB" id="372227at2157"/>
<dbReference type="InterPro" id="IPR050102">
    <property type="entry name" value="tRNA_sulfurtransferase_ThiI"/>
</dbReference>
<organism evidence="4 5">
    <name type="scientific">Thermococcus chitonophagus</name>
    <dbReference type="NCBI Taxonomy" id="54262"/>
    <lineage>
        <taxon>Archaea</taxon>
        <taxon>Methanobacteriati</taxon>
        <taxon>Methanobacteriota</taxon>
        <taxon>Thermococci</taxon>
        <taxon>Thermococcales</taxon>
        <taxon>Thermococcaceae</taxon>
        <taxon>Thermococcus</taxon>
    </lineage>
</organism>
<dbReference type="STRING" id="54262.CHITON_1602"/>
<reference evidence="4" key="1">
    <citation type="submission" date="2016-01" db="EMBL/GenBank/DDBJ databases">
        <authorList>
            <person name="Oliw E.H."/>
        </authorList>
    </citation>
    <scope>NUCLEOTIDE SEQUENCE</scope>
    <source>
        <strain evidence="4">1</strain>
    </source>
</reference>
<dbReference type="Proteomes" id="UP000250189">
    <property type="component" value="Chromosome"/>
</dbReference>
<dbReference type="Gene3D" id="3.30.2300.10">
    <property type="entry name" value="THUMP superfamily"/>
    <property type="match status" value="1"/>
</dbReference>
<dbReference type="FunFam" id="3.30.70.1510:FF:000001">
    <property type="entry name" value="Probable tRNA sulfurtransferase"/>
    <property type="match status" value="1"/>
</dbReference>
<dbReference type="Gene3D" id="3.40.50.620">
    <property type="entry name" value="HUPs"/>
    <property type="match status" value="1"/>
</dbReference>
<dbReference type="InterPro" id="IPR054173">
    <property type="entry name" value="ThiI_fer"/>
</dbReference>
<dbReference type="Pfam" id="PF22025">
    <property type="entry name" value="ThiI_fer"/>
    <property type="match status" value="1"/>
</dbReference>
<evidence type="ECO:0000313" key="6">
    <source>
        <dbReference type="Proteomes" id="UP000250189"/>
    </source>
</evidence>
<dbReference type="GO" id="GO:0005829">
    <property type="term" value="C:cytosol"/>
    <property type="evidence" value="ECO:0007669"/>
    <property type="project" value="TreeGrafter"/>
</dbReference>
<dbReference type="EMBL" id="CP015193">
    <property type="protein sequence ID" value="ASJ16901.1"/>
    <property type="molecule type" value="Genomic_DNA"/>
</dbReference>
<proteinExistence type="predicted"/>
<dbReference type="SUPFAM" id="SSF143437">
    <property type="entry name" value="THUMP domain-like"/>
    <property type="match status" value="1"/>
</dbReference>
<dbReference type="Gene3D" id="3.30.70.1510">
    <property type="entry name" value="THUMP domain-like"/>
    <property type="match status" value="1"/>
</dbReference>
<dbReference type="InterPro" id="IPR049962">
    <property type="entry name" value="THUMP_ThiI"/>
</dbReference>
<dbReference type="PROSITE" id="PS51165">
    <property type="entry name" value="THUMP"/>
    <property type="match status" value="1"/>
</dbReference>